<dbReference type="RefSeq" id="WP_059753879.1">
    <property type="nucleotide sequence ID" value="NZ_LDUG01000019.1"/>
</dbReference>
<sequence length="185" mass="20342">MIVYLHGFNSSPASGKARQLGEHMASLGRQADYYCPALPNSPRAAIALVEAELEQRRPESVTLIGSSLGGVYATYLAEKHGWKAVLVNPAVHAHTLLRAALGPQTNWHTGEKWMLTEAHLNELAALDVERITRPERCLLLAQTGDEVLDYRDAVAYYAGATQIIEDGGDHGFAGFERHYQTILDF</sequence>
<accession>A0A106BQC6</accession>
<dbReference type="PANTHER" id="PTHR35602">
    <property type="entry name" value="ESTERASE YQIA-RELATED"/>
    <property type="match status" value="1"/>
</dbReference>
<evidence type="ECO:0000313" key="2">
    <source>
        <dbReference type="Proteomes" id="UP000064243"/>
    </source>
</evidence>
<dbReference type="OrthoDB" id="9814831at2"/>
<dbReference type="InterPro" id="IPR008886">
    <property type="entry name" value="UPF0227/Esterase_YqiA"/>
</dbReference>
<dbReference type="Gene3D" id="3.40.50.1820">
    <property type="entry name" value="alpha/beta hydrolase"/>
    <property type="match status" value="1"/>
</dbReference>
<comment type="caution">
    <text evidence="1">The sequence shown here is derived from an EMBL/GenBank/DDBJ whole genome shotgun (WGS) entry which is preliminary data.</text>
</comment>
<dbReference type="PANTHER" id="PTHR35602:SF3">
    <property type="entry name" value="ESTERASE YQIA"/>
    <property type="match status" value="1"/>
</dbReference>
<organism evidence="1 2">
    <name type="scientific">Thiobacillus denitrificans</name>
    <dbReference type="NCBI Taxonomy" id="36861"/>
    <lineage>
        <taxon>Bacteria</taxon>
        <taxon>Pseudomonadati</taxon>
        <taxon>Pseudomonadota</taxon>
        <taxon>Betaproteobacteria</taxon>
        <taxon>Nitrosomonadales</taxon>
        <taxon>Thiobacillaceae</taxon>
        <taxon>Thiobacillus</taxon>
    </lineage>
</organism>
<dbReference type="EMBL" id="LDUG01000019">
    <property type="protein sequence ID" value="KVW96682.1"/>
    <property type="molecule type" value="Genomic_DNA"/>
</dbReference>
<protein>
    <submittedName>
        <fullName evidence="1">Esterase</fullName>
    </submittedName>
</protein>
<gene>
    <name evidence="1" type="ORF">ABW22_06955</name>
</gene>
<dbReference type="AlphaFoldDB" id="A0A106BQC6"/>
<proteinExistence type="predicted"/>
<evidence type="ECO:0000313" key="1">
    <source>
        <dbReference type="EMBL" id="KVW96682.1"/>
    </source>
</evidence>
<reference evidence="1 2" key="1">
    <citation type="journal article" date="2015" name="Appl. Environ. Microbiol.">
        <title>Aerobic and Anaerobic Thiosulfate Oxidation by a Cold-Adapted, Subglacial Chemoautotroph.</title>
        <authorList>
            <person name="Harrold Z.R."/>
            <person name="Skidmore M.L."/>
            <person name="Hamilton T.L."/>
            <person name="Desch L."/>
            <person name="Amada K."/>
            <person name="van Gelder W."/>
            <person name="Glover K."/>
            <person name="Roden E.E."/>
            <person name="Boyd E.S."/>
        </authorList>
    </citation>
    <scope>NUCLEOTIDE SEQUENCE [LARGE SCALE GENOMIC DNA]</scope>
    <source>
        <strain evidence="1 2">RG</strain>
    </source>
</reference>
<name>A0A106BQC6_THIDE</name>
<dbReference type="PATRIC" id="fig|36861.3.peg.867"/>
<keyword evidence="2" id="KW-1185">Reference proteome</keyword>
<dbReference type="InterPro" id="IPR029058">
    <property type="entry name" value="AB_hydrolase_fold"/>
</dbReference>
<dbReference type="Pfam" id="PF05728">
    <property type="entry name" value="UPF0227"/>
    <property type="match status" value="1"/>
</dbReference>
<dbReference type="STRING" id="1123392.GCA_000376425_02283"/>
<dbReference type="Proteomes" id="UP000064243">
    <property type="component" value="Unassembled WGS sequence"/>
</dbReference>
<dbReference type="SUPFAM" id="SSF53474">
    <property type="entry name" value="alpha/beta-Hydrolases"/>
    <property type="match status" value="1"/>
</dbReference>